<name>A0A0F9D749_9ZZZZ</name>
<sequence length="118" mass="12738">MKGKSRRKQEIEPLSLHVPAAIANSAKTIATRSATLVEVWVNVTVITATGELDVFYDIAPDGSTFVEELSTTGITTVGMKKIGVLAVENKDAIGLAGRARFEVKTDDVTFEIFALVRE</sequence>
<reference evidence="1" key="1">
    <citation type="journal article" date="2015" name="Nature">
        <title>Complex archaea that bridge the gap between prokaryotes and eukaryotes.</title>
        <authorList>
            <person name="Spang A."/>
            <person name="Saw J.H."/>
            <person name="Jorgensen S.L."/>
            <person name="Zaremba-Niedzwiedzka K."/>
            <person name="Martijn J."/>
            <person name="Lind A.E."/>
            <person name="van Eijk R."/>
            <person name="Schleper C."/>
            <person name="Guy L."/>
            <person name="Ettema T.J."/>
        </authorList>
    </citation>
    <scope>NUCLEOTIDE SEQUENCE</scope>
</reference>
<comment type="caution">
    <text evidence="1">The sequence shown here is derived from an EMBL/GenBank/DDBJ whole genome shotgun (WGS) entry which is preliminary data.</text>
</comment>
<organism evidence="1">
    <name type="scientific">marine sediment metagenome</name>
    <dbReference type="NCBI Taxonomy" id="412755"/>
    <lineage>
        <taxon>unclassified sequences</taxon>
        <taxon>metagenomes</taxon>
        <taxon>ecological metagenomes</taxon>
    </lineage>
</organism>
<evidence type="ECO:0000313" key="1">
    <source>
        <dbReference type="EMBL" id="KKL57394.1"/>
    </source>
</evidence>
<dbReference type="AlphaFoldDB" id="A0A0F9D749"/>
<gene>
    <name evidence="1" type="ORF">LCGC14_2235840</name>
</gene>
<dbReference type="EMBL" id="LAZR01030181">
    <property type="protein sequence ID" value="KKL57394.1"/>
    <property type="molecule type" value="Genomic_DNA"/>
</dbReference>
<protein>
    <submittedName>
        <fullName evidence="1">Uncharacterized protein</fullName>
    </submittedName>
</protein>
<accession>A0A0F9D749</accession>
<proteinExistence type="predicted"/>